<comment type="similarity">
    <text evidence="2">Belongs to the CDP-glycerol glycerophosphotransferase family.</text>
</comment>
<keyword evidence="5" id="KW-0777">Teichoic acid biosynthesis</keyword>
<keyword evidence="4" id="KW-0808">Transferase</keyword>
<dbReference type="PANTHER" id="PTHR37316">
    <property type="entry name" value="TEICHOIC ACID GLYCEROL-PHOSPHATE PRIMASE"/>
    <property type="match status" value="1"/>
</dbReference>
<comment type="subcellular location">
    <subcellularLocation>
        <location evidence="1">Cell membrane</location>
        <topology evidence="1">Peripheral membrane protein</topology>
    </subcellularLocation>
</comment>
<keyword evidence="8" id="KW-1185">Reference proteome</keyword>
<dbReference type="GO" id="GO:0005886">
    <property type="term" value="C:plasma membrane"/>
    <property type="evidence" value="ECO:0007669"/>
    <property type="project" value="UniProtKB-SubCell"/>
</dbReference>
<dbReference type="GO" id="GO:0047355">
    <property type="term" value="F:CDP-glycerol glycerophosphotransferase activity"/>
    <property type="evidence" value="ECO:0007669"/>
    <property type="project" value="InterPro"/>
</dbReference>
<organism evidence="7 8">
    <name type="scientific">Lederbergia citri</name>
    <dbReference type="NCBI Taxonomy" id="2833580"/>
    <lineage>
        <taxon>Bacteria</taxon>
        <taxon>Bacillati</taxon>
        <taxon>Bacillota</taxon>
        <taxon>Bacilli</taxon>
        <taxon>Bacillales</taxon>
        <taxon>Bacillaceae</taxon>
        <taxon>Lederbergia</taxon>
    </lineage>
</organism>
<evidence type="ECO:0000256" key="2">
    <source>
        <dbReference type="ARBA" id="ARBA00010488"/>
    </source>
</evidence>
<keyword evidence="3" id="KW-1003">Cell membrane</keyword>
<evidence type="ECO:0000256" key="4">
    <source>
        <dbReference type="ARBA" id="ARBA00022679"/>
    </source>
</evidence>
<evidence type="ECO:0000256" key="5">
    <source>
        <dbReference type="ARBA" id="ARBA00022944"/>
    </source>
</evidence>
<proteinExistence type="inferred from homology"/>
<dbReference type="InterPro" id="IPR051612">
    <property type="entry name" value="Teichoic_Acid_Biosynth"/>
</dbReference>
<dbReference type="InterPro" id="IPR029063">
    <property type="entry name" value="SAM-dependent_MTases_sf"/>
</dbReference>
<evidence type="ECO:0000313" key="8">
    <source>
        <dbReference type="Proteomes" id="UP000681414"/>
    </source>
</evidence>
<dbReference type="RefSeq" id="WP_213124710.1">
    <property type="nucleotide sequence ID" value="NZ_JAGYPG010000002.1"/>
</dbReference>
<dbReference type="Gene3D" id="3.40.50.11820">
    <property type="match status" value="1"/>
</dbReference>
<name>A0A942TCW5_9BACI</name>
<dbReference type="EMBL" id="JAGYPG010000002">
    <property type="protein sequence ID" value="MBS4195495.1"/>
    <property type="molecule type" value="Genomic_DNA"/>
</dbReference>
<comment type="caution">
    <text evidence="7">The sequence shown here is derived from an EMBL/GenBank/DDBJ whole genome shotgun (WGS) entry which is preliminary data.</text>
</comment>
<dbReference type="InterPro" id="IPR007554">
    <property type="entry name" value="Glycerophosphate_synth"/>
</dbReference>
<protein>
    <submittedName>
        <fullName evidence="7">CDP-glycerol glycerophosphotransferase family protein</fullName>
    </submittedName>
</protein>
<dbReference type="GO" id="GO:0019350">
    <property type="term" value="P:teichoic acid biosynthetic process"/>
    <property type="evidence" value="ECO:0007669"/>
    <property type="project" value="UniProtKB-KW"/>
</dbReference>
<evidence type="ECO:0000256" key="3">
    <source>
        <dbReference type="ARBA" id="ARBA00022475"/>
    </source>
</evidence>
<evidence type="ECO:0000256" key="6">
    <source>
        <dbReference type="ARBA" id="ARBA00023136"/>
    </source>
</evidence>
<dbReference type="Proteomes" id="UP000681414">
    <property type="component" value="Unassembled WGS sequence"/>
</dbReference>
<evidence type="ECO:0000256" key="1">
    <source>
        <dbReference type="ARBA" id="ARBA00004202"/>
    </source>
</evidence>
<dbReference type="InterPro" id="IPR043149">
    <property type="entry name" value="TagF_N"/>
</dbReference>
<dbReference type="InterPro" id="IPR043148">
    <property type="entry name" value="TagF_C"/>
</dbReference>
<dbReference type="Gene3D" id="3.40.50.720">
    <property type="entry name" value="NAD(P)-binding Rossmann-like Domain"/>
    <property type="match status" value="1"/>
</dbReference>
<dbReference type="Pfam" id="PF04464">
    <property type="entry name" value="Glyphos_transf"/>
    <property type="match status" value="1"/>
</dbReference>
<evidence type="ECO:0000313" key="7">
    <source>
        <dbReference type="EMBL" id="MBS4195495.1"/>
    </source>
</evidence>
<gene>
    <name evidence="7" type="ORF">KHA97_10545</name>
</gene>
<dbReference type="Gene3D" id="3.40.50.12580">
    <property type="match status" value="1"/>
</dbReference>
<dbReference type="AlphaFoldDB" id="A0A942TCW5"/>
<dbReference type="SUPFAM" id="SSF53335">
    <property type="entry name" value="S-adenosyl-L-methionine-dependent methyltransferases"/>
    <property type="match status" value="1"/>
</dbReference>
<dbReference type="PANTHER" id="PTHR37316:SF3">
    <property type="entry name" value="TEICHOIC ACID GLYCEROL-PHOSPHATE TRANSFERASE"/>
    <property type="match status" value="1"/>
</dbReference>
<reference evidence="7 8" key="1">
    <citation type="submission" date="2021-05" db="EMBL/GenBank/DDBJ databases">
        <title>Novel Bacillus species.</title>
        <authorList>
            <person name="Liu G."/>
        </authorList>
    </citation>
    <scope>NUCLEOTIDE SEQUENCE [LARGE SCALE GENOMIC DNA]</scope>
    <source>
        <strain evidence="8">FJAT-49780</strain>
    </source>
</reference>
<dbReference type="SUPFAM" id="SSF53756">
    <property type="entry name" value="UDP-Glycosyltransferase/glycogen phosphorylase"/>
    <property type="match status" value="1"/>
</dbReference>
<keyword evidence="6" id="KW-0472">Membrane</keyword>
<accession>A0A942TCW5</accession>
<sequence>MLNIIIFGTGSSAEKFLTTIDTSKVKVICFTDNDYKKHFKKYHGYDVFPPNRIPEFNFDYIFIASQYSIDIMQQLLELGVFYQKIIPTDYTLHNALTKSRHEDIYKNISIKEKQTKYKLEIGLINYNYSNYNGYSLFKNMPNFISEKYKVELIEEKKIDELKTYDVICSSHFDGIYEGEQINIEMWHGFPLKQMGVINEGTVNDQFLNYQQKRIENTHLILSYSQLYNTFFNSCFPSNAKKYKITGMPRNDLLFEKGSLNKLEKIVNKKLNNSNIIFYLPTWRKGKNYKKETNKEWNQLIGFGDENEESFVEMVEKNNLFVVVKLHPFEFNTYKDLNIFKHERIFLLSDTHLVNKKIHLYEILGAAKLLITDYSSVFFDSLLIDLPVIFAPIDLKEYSESRGFLIEPYDYLTPGPTVHTLKELEKEIIYLIKGQDAYKNKRAEIKSLIFKYFDNKSSLRVWTEIDNYLESCKNEKNKLI</sequence>